<evidence type="ECO:0000256" key="1">
    <source>
        <dbReference type="ARBA" id="ARBA00023125"/>
    </source>
</evidence>
<dbReference type="EMBL" id="JAIVGD010000001">
    <property type="protein sequence ID" value="KAH0781502.1"/>
    <property type="molecule type" value="Genomic_DNA"/>
</dbReference>
<accession>A0ABQ7WNE8</accession>
<comment type="caution">
    <text evidence="5">The sequence shown here is derived from an EMBL/GenBank/DDBJ whole genome shotgun (WGS) entry which is preliminary data.</text>
</comment>
<dbReference type="InterPro" id="IPR052035">
    <property type="entry name" value="ZnF_BED_domain_contain"/>
</dbReference>
<feature type="region of interest" description="Disordered" evidence="2">
    <location>
        <begin position="394"/>
        <end position="441"/>
    </location>
</feature>
<keyword evidence="1" id="KW-0238">DNA-binding</keyword>
<dbReference type="InterPro" id="IPR025525">
    <property type="entry name" value="hAT-like_transposase_RNase-H"/>
</dbReference>
<feature type="compositionally biased region" description="Low complexity" evidence="2">
    <location>
        <begin position="12"/>
        <end position="31"/>
    </location>
</feature>
<feature type="domain" description="HAT C-terminal dimerisation" evidence="3">
    <location>
        <begin position="442"/>
        <end position="524"/>
    </location>
</feature>
<dbReference type="Pfam" id="PF14372">
    <property type="entry name" value="hAT-like_RNase-H"/>
    <property type="match status" value="1"/>
</dbReference>
<feature type="compositionally biased region" description="Basic residues" evidence="2">
    <location>
        <begin position="419"/>
        <end position="429"/>
    </location>
</feature>
<dbReference type="PANTHER" id="PTHR46481">
    <property type="entry name" value="ZINC FINGER BED DOMAIN-CONTAINING PROTEIN 4"/>
    <property type="match status" value="1"/>
</dbReference>
<protein>
    <recommendedName>
        <fullName evidence="7">Zinc finger BED domain-containing protein RICESLEEPER 2-like</fullName>
    </recommendedName>
</protein>
<dbReference type="PANTHER" id="PTHR46481:SF7">
    <property type="entry name" value="ZINC FINGER BED DOMAIN-CONTAINING PROTEIN RICESLEEPER 2-LIKE"/>
    <property type="match status" value="1"/>
</dbReference>
<gene>
    <name evidence="5" type="ORF">KY290_001100</name>
</gene>
<evidence type="ECO:0000259" key="4">
    <source>
        <dbReference type="Pfam" id="PF14372"/>
    </source>
</evidence>
<evidence type="ECO:0000313" key="6">
    <source>
        <dbReference type="Proteomes" id="UP000826656"/>
    </source>
</evidence>
<dbReference type="Pfam" id="PF05699">
    <property type="entry name" value="Dimer_Tnp_hAT"/>
    <property type="match status" value="1"/>
</dbReference>
<feature type="domain" description="hAT-like transposase RNase-H fold" evidence="4">
    <location>
        <begin position="280"/>
        <end position="383"/>
    </location>
</feature>
<feature type="region of interest" description="Disordered" evidence="2">
    <location>
        <begin position="1"/>
        <end position="47"/>
    </location>
</feature>
<evidence type="ECO:0000256" key="2">
    <source>
        <dbReference type="SAM" id="MobiDB-lite"/>
    </source>
</evidence>
<dbReference type="SUPFAM" id="SSF53098">
    <property type="entry name" value="Ribonuclease H-like"/>
    <property type="match status" value="1"/>
</dbReference>
<dbReference type="InterPro" id="IPR012337">
    <property type="entry name" value="RNaseH-like_sf"/>
</dbReference>
<dbReference type="Proteomes" id="UP000826656">
    <property type="component" value="Unassembled WGS sequence"/>
</dbReference>
<evidence type="ECO:0000259" key="3">
    <source>
        <dbReference type="Pfam" id="PF05699"/>
    </source>
</evidence>
<evidence type="ECO:0000313" key="5">
    <source>
        <dbReference type="EMBL" id="KAH0781502.1"/>
    </source>
</evidence>
<evidence type="ECO:0008006" key="7">
    <source>
        <dbReference type="Google" id="ProtNLM"/>
    </source>
</evidence>
<feature type="compositionally biased region" description="Low complexity" evidence="2">
    <location>
        <begin position="394"/>
        <end position="418"/>
    </location>
</feature>
<keyword evidence="6" id="KW-1185">Reference proteome</keyword>
<sequence length="572" mass="65203">MENDNRIGVGGSSDDLPNNNNDSNDNNSLDSGSVGTQPKKKRKEIAPRSKVWNHFDKVVENGMCGAKCRNWVLHKRILNFCPISSHKGEQMAEAIGNCLLDWNLDNVFSVTVDNASSNSVMITELSKQLDMWGTNIMEGKHLHMRCMAHILNLIVQEGLKEIDISVKRVRQMVRYVRSSPARTRNFVKCCEVQKIDCSKTLSLDVPTRWNSTYLMLEAAQNFEKAFDRFNLFDEHFKTYLSTHICEDGSIAGTLACDDWANVRSVVKFLEKFYELTIKVSGSHYVTSSVHFEDICELDVYLKLCLTSEDLNLKNMADGMIKKFKKYWGTPDKMNSMIYIASVLDPRNKFVYVSFGLEELFGEENGKKVDKQVKAYMETLFEDYLRKYSKESQYQSSPSRSTLSDLSDSSSSCSQNSRTKALRTKLHMKKQKENSGSGAAKSELERYLKEDQELEHDDFDVLSWWKVNAPRFPILSELARDVLAIPISSVASECAFSTGGRILDRFRSSLTPKCVQSLVCAQDWLRKEPNSICVEESLEYLEKLELEMANSGRDSCIVDVQVQPYLLKLAHLF</sequence>
<name>A0ABQ7WNE8_SOLTU</name>
<proteinExistence type="predicted"/>
<organism evidence="5 6">
    <name type="scientific">Solanum tuberosum</name>
    <name type="common">Potato</name>
    <dbReference type="NCBI Taxonomy" id="4113"/>
    <lineage>
        <taxon>Eukaryota</taxon>
        <taxon>Viridiplantae</taxon>
        <taxon>Streptophyta</taxon>
        <taxon>Embryophyta</taxon>
        <taxon>Tracheophyta</taxon>
        <taxon>Spermatophyta</taxon>
        <taxon>Magnoliopsida</taxon>
        <taxon>eudicotyledons</taxon>
        <taxon>Gunneridae</taxon>
        <taxon>Pentapetalae</taxon>
        <taxon>asterids</taxon>
        <taxon>lamiids</taxon>
        <taxon>Solanales</taxon>
        <taxon>Solanaceae</taxon>
        <taxon>Solanoideae</taxon>
        <taxon>Solaneae</taxon>
        <taxon>Solanum</taxon>
    </lineage>
</organism>
<reference evidence="5 6" key="1">
    <citation type="journal article" date="2021" name="bioRxiv">
        <title>Chromosome-scale and haplotype-resolved genome assembly of a tetraploid potato cultivar.</title>
        <authorList>
            <person name="Sun H."/>
            <person name="Jiao W.-B."/>
            <person name="Krause K."/>
            <person name="Campoy J.A."/>
            <person name="Goel M."/>
            <person name="Folz-Donahue K."/>
            <person name="Kukat C."/>
            <person name="Huettel B."/>
            <person name="Schneeberger K."/>
        </authorList>
    </citation>
    <scope>NUCLEOTIDE SEQUENCE [LARGE SCALE GENOMIC DNA]</scope>
    <source>
        <strain evidence="5">SolTubOtavaFocal</strain>
        <tissue evidence="5">Leaves</tissue>
    </source>
</reference>
<dbReference type="InterPro" id="IPR008906">
    <property type="entry name" value="HATC_C_dom"/>
</dbReference>